<proteinExistence type="predicted"/>
<sequence length="104" mass="11216">MTGISPFLTSTVSLLQGIISSPEGQKVFAVPSIISGWILFGITSFLSGPSPLIFRDNNHYLLIVITVGVAQIFQVLINITPIKAALNLAEAGDMRRTVCTPMVW</sequence>
<keyword evidence="1" id="KW-1133">Transmembrane helix</keyword>
<keyword evidence="1" id="KW-0472">Membrane</keyword>
<evidence type="ECO:0000256" key="1">
    <source>
        <dbReference type="SAM" id="Phobius"/>
    </source>
</evidence>
<dbReference type="Proteomes" id="UP000593567">
    <property type="component" value="Unassembled WGS sequence"/>
</dbReference>
<evidence type="ECO:0000313" key="2">
    <source>
        <dbReference type="EMBL" id="KAF6035979.1"/>
    </source>
</evidence>
<reference evidence="2" key="1">
    <citation type="submission" date="2020-06" db="EMBL/GenBank/DDBJ databases">
        <title>Draft genome of Bugula neritina, a colonial animal packing powerful symbionts and potential medicines.</title>
        <authorList>
            <person name="Rayko M."/>
        </authorList>
    </citation>
    <scope>NUCLEOTIDE SEQUENCE [LARGE SCALE GENOMIC DNA]</scope>
    <source>
        <strain evidence="2">Kwan_BN1</strain>
    </source>
</reference>
<evidence type="ECO:0000313" key="3">
    <source>
        <dbReference type="Proteomes" id="UP000593567"/>
    </source>
</evidence>
<name>A0A7J7KBG0_BUGNE</name>
<feature type="transmembrane region" description="Helical" evidence="1">
    <location>
        <begin position="60"/>
        <end position="79"/>
    </location>
</feature>
<comment type="caution">
    <text evidence="2">The sequence shown here is derived from an EMBL/GenBank/DDBJ whole genome shotgun (WGS) entry which is preliminary data.</text>
</comment>
<keyword evidence="3" id="KW-1185">Reference proteome</keyword>
<protein>
    <submittedName>
        <fullName evidence="2">Uncharacterized protein</fullName>
    </submittedName>
</protein>
<gene>
    <name evidence="2" type="ORF">EB796_005711</name>
</gene>
<feature type="transmembrane region" description="Helical" evidence="1">
    <location>
        <begin position="30"/>
        <end position="48"/>
    </location>
</feature>
<keyword evidence="1" id="KW-0812">Transmembrane</keyword>
<dbReference type="EMBL" id="VXIV02000799">
    <property type="protein sequence ID" value="KAF6035979.1"/>
    <property type="molecule type" value="Genomic_DNA"/>
</dbReference>
<organism evidence="2 3">
    <name type="scientific">Bugula neritina</name>
    <name type="common">Brown bryozoan</name>
    <name type="synonym">Sertularia neritina</name>
    <dbReference type="NCBI Taxonomy" id="10212"/>
    <lineage>
        <taxon>Eukaryota</taxon>
        <taxon>Metazoa</taxon>
        <taxon>Spiralia</taxon>
        <taxon>Lophotrochozoa</taxon>
        <taxon>Bryozoa</taxon>
        <taxon>Gymnolaemata</taxon>
        <taxon>Cheilostomatida</taxon>
        <taxon>Flustrina</taxon>
        <taxon>Buguloidea</taxon>
        <taxon>Bugulidae</taxon>
        <taxon>Bugula</taxon>
    </lineage>
</organism>
<dbReference type="AlphaFoldDB" id="A0A7J7KBG0"/>
<accession>A0A7J7KBG0</accession>